<evidence type="ECO:0000256" key="14">
    <source>
        <dbReference type="SAM" id="SignalP"/>
    </source>
</evidence>
<evidence type="ECO:0000256" key="11">
    <source>
        <dbReference type="PIRSR" id="PIRSR601461-2"/>
    </source>
</evidence>
<dbReference type="PANTHER" id="PTHR47966:SF75">
    <property type="entry name" value="ENDOPEPTIDASE (CTSD), PUTATIVE (AFU_ORTHOLOGUE AFUA_4G07040)-RELATED"/>
    <property type="match status" value="1"/>
</dbReference>
<comment type="similarity">
    <text evidence="2 12">Belongs to the peptidase A1 family.</text>
</comment>
<keyword evidence="4 12" id="KW-0645">Protease</keyword>
<keyword evidence="6 12" id="KW-0378">Hydrolase</keyword>
<dbReference type="EMBL" id="LUGG01000009">
    <property type="protein sequence ID" value="OBZ72300.1"/>
    <property type="molecule type" value="Genomic_DNA"/>
</dbReference>
<evidence type="ECO:0000256" key="2">
    <source>
        <dbReference type="ARBA" id="ARBA00007447"/>
    </source>
</evidence>
<evidence type="ECO:0000256" key="6">
    <source>
        <dbReference type="ARBA" id="ARBA00022801"/>
    </source>
</evidence>
<dbReference type="OrthoDB" id="2747330at2759"/>
<dbReference type="OMA" id="AASNTWV"/>
<feature type="disulfide bond" evidence="11">
    <location>
        <begin position="249"/>
        <end position="257"/>
    </location>
</feature>
<feature type="compositionally biased region" description="Low complexity" evidence="13">
    <location>
        <begin position="161"/>
        <end position="177"/>
    </location>
</feature>
<name>A0A1C7M5V9_GRIFR</name>
<evidence type="ECO:0000256" key="8">
    <source>
        <dbReference type="ARBA" id="ARBA00023180"/>
    </source>
</evidence>
<proteinExistence type="inferred from homology"/>
<protein>
    <submittedName>
        <fullName evidence="16">Putative aspartic-type endopeptidase CTSD</fullName>
    </submittedName>
</protein>
<feature type="compositionally biased region" description="Gly residues" evidence="13">
    <location>
        <begin position="151"/>
        <end position="160"/>
    </location>
</feature>
<organism evidence="16 17">
    <name type="scientific">Grifola frondosa</name>
    <name type="common">Maitake</name>
    <name type="synonym">Polyporus frondosus</name>
    <dbReference type="NCBI Taxonomy" id="5627"/>
    <lineage>
        <taxon>Eukaryota</taxon>
        <taxon>Fungi</taxon>
        <taxon>Dikarya</taxon>
        <taxon>Basidiomycota</taxon>
        <taxon>Agaricomycotina</taxon>
        <taxon>Agaricomycetes</taxon>
        <taxon>Polyporales</taxon>
        <taxon>Grifolaceae</taxon>
        <taxon>Grifola</taxon>
    </lineage>
</organism>
<dbReference type="AlphaFoldDB" id="A0A1C7M5V9"/>
<comment type="caution">
    <text evidence="16">The sequence shown here is derived from an EMBL/GenBank/DDBJ whole genome shotgun (WGS) entry which is preliminary data.</text>
</comment>
<dbReference type="PROSITE" id="PS00141">
    <property type="entry name" value="ASP_PROTEASE"/>
    <property type="match status" value="1"/>
</dbReference>
<evidence type="ECO:0000256" key="12">
    <source>
        <dbReference type="RuleBase" id="RU000454"/>
    </source>
</evidence>
<evidence type="ECO:0000256" key="1">
    <source>
        <dbReference type="ARBA" id="ARBA00004236"/>
    </source>
</evidence>
<feature type="chain" id="PRO_5008888943" evidence="14">
    <location>
        <begin position="28"/>
        <end position="538"/>
    </location>
</feature>
<keyword evidence="17" id="KW-1185">Reference proteome</keyword>
<keyword evidence="9" id="KW-0449">Lipoprotein</keyword>
<comment type="subcellular location">
    <subcellularLocation>
        <location evidence="1">Cell membrane</location>
    </subcellularLocation>
</comment>
<evidence type="ECO:0000256" key="9">
    <source>
        <dbReference type="ARBA" id="ARBA00023288"/>
    </source>
</evidence>
<feature type="active site" evidence="10">
    <location>
        <position position="425"/>
    </location>
</feature>
<dbReference type="PROSITE" id="PS51767">
    <property type="entry name" value="PEPTIDASE_A1"/>
    <property type="match status" value="1"/>
</dbReference>
<dbReference type="InterPro" id="IPR001969">
    <property type="entry name" value="Aspartic_peptidase_AS"/>
</dbReference>
<dbReference type="SUPFAM" id="SSF50630">
    <property type="entry name" value="Acid proteases"/>
    <property type="match status" value="1"/>
</dbReference>
<dbReference type="InterPro" id="IPR001461">
    <property type="entry name" value="Aspartic_peptidase_A1"/>
</dbReference>
<keyword evidence="5 12" id="KW-0064">Aspartyl protease</keyword>
<reference evidence="16 17" key="1">
    <citation type="submission" date="2016-03" db="EMBL/GenBank/DDBJ databases">
        <title>Whole genome sequencing of Grifola frondosa 9006-11.</title>
        <authorList>
            <person name="Min B."/>
            <person name="Park H."/>
            <person name="Kim J.-G."/>
            <person name="Cho H."/>
            <person name="Oh Y.-L."/>
            <person name="Kong W.-S."/>
            <person name="Choi I.-G."/>
        </authorList>
    </citation>
    <scope>NUCLEOTIDE SEQUENCE [LARGE SCALE GENOMIC DNA]</scope>
    <source>
        <strain evidence="16 17">9006-11</strain>
    </source>
</reference>
<keyword evidence="3" id="KW-1003">Cell membrane</keyword>
<evidence type="ECO:0000256" key="4">
    <source>
        <dbReference type="ARBA" id="ARBA00022670"/>
    </source>
</evidence>
<feature type="signal peptide" evidence="14">
    <location>
        <begin position="1"/>
        <end position="27"/>
    </location>
</feature>
<evidence type="ECO:0000256" key="5">
    <source>
        <dbReference type="ARBA" id="ARBA00022750"/>
    </source>
</evidence>
<sequence>MQLALSFTTLLASLLVVLSVTGDGVQAAPARRSGSMVTLPLKRIHQARSDIHPQVLLQQHINRSLKRHARMTGRAPPSKRELEDNLTKRLYIPAGGRPGHKNAKRYNRSGINVAVAEPFVNEAAAKKGKGKGQAKGGAAAAGAGGAAAGGGAGAAAGGAAGTANTTGSATGSTAASDGGPGISQIDVTAAQVGGLTDAGNPTANNSLGLDIEANDVGYIAVVQMGTPPQDYKLLMDSGSADLWVGAENCQSQGGGGCGNHTFLGTQSSSSFVDSGKQFQVTYGTGSVAGDIVTDNVNIAGLALNTHTFGVATTESVDFSADSVPFDGLMGLAQSTLSEQQTLTPIESLAKAGLVTDAITSYKISRLADQKNDGEITFGGLDSTKFDPNSLVTFANVNTQGFWEGAMSVSSNGQDLGLQGRTAILDTGTTLIVAPAADAQAVHATISGSQSDGQGGFTIPCTTNASIALTFGGQSFAIDTRDLLFAPVDPANLQGDCVSGISSGNIGGATEWLVGDVFLKNAYFSTDVTNNQISLAKLV</sequence>
<accession>A0A1C7M5V9</accession>
<evidence type="ECO:0000256" key="3">
    <source>
        <dbReference type="ARBA" id="ARBA00022475"/>
    </source>
</evidence>
<dbReference type="STRING" id="5627.A0A1C7M5V9"/>
<evidence type="ECO:0000259" key="15">
    <source>
        <dbReference type="PROSITE" id="PS51767"/>
    </source>
</evidence>
<dbReference type="InterPro" id="IPR021109">
    <property type="entry name" value="Peptidase_aspartic_dom_sf"/>
</dbReference>
<keyword evidence="14" id="KW-0732">Signal</keyword>
<dbReference type="GO" id="GO:0006508">
    <property type="term" value="P:proteolysis"/>
    <property type="evidence" value="ECO:0007669"/>
    <property type="project" value="UniProtKB-KW"/>
</dbReference>
<feature type="region of interest" description="Disordered" evidence="13">
    <location>
        <begin position="151"/>
        <end position="178"/>
    </location>
</feature>
<dbReference type="PRINTS" id="PR00792">
    <property type="entry name" value="PEPSIN"/>
</dbReference>
<evidence type="ECO:0000256" key="13">
    <source>
        <dbReference type="SAM" id="MobiDB-lite"/>
    </source>
</evidence>
<evidence type="ECO:0000313" key="17">
    <source>
        <dbReference type="Proteomes" id="UP000092993"/>
    </source>
</evidence>
<feature type="active site" evidence="10">
    <location>
        <position position="236"/>
    </location>
</feature>
<evidence type="ECO:0000313" key="16">
    <source>
        <dbReference type="EMBL" id="OBZ72300.1"/>
    </source>
</evidence>
<dbReference type="FunFam" id="2.40.70.10:FF:000060">
    <property type="entry name" value="Aspartic-type endopeptidase ctsD"/>
    <property type="match status" value="1"/>
</dbReference>
<dbReference type="InterPro" id="IPR033121">
    <property type="entry name" value="PEPTIDASE_A1"/>
</dbReference>
<keyword evidence="8" id="KW-0325">Glycoprotein</keyword>
<feature type="domain" description="Peptidase A1" evidence="15">
    <location>
        <begin position="218"/>
        <end position="535"/>
    </location>
</feature>
<dbReference type="CDD" id="cd05471">
    <property type="entry name" value="pepsin_like"/>
    <property type="match status" value="1"/>
</dbReference>
<dbReference type="Proteomes" id="UP000092993">
    <property type="component" value="Unassembled WGS sequence"/>
</dbReference>
<dbReference type="InterPro" id="IPR034164">
    <property type="entry name" value="Pepsin-like_dom"/>
</dbReference>
<gene>
    <name evidence="16" type="primary">CTSD_0</name>
    <name evidence="16" type="ORF">A0H81_07719</name>
</gene>
<dbReference type="PANTHER" id="PTHR47966">
    <property type="entry name" value="BETA-SITE APP-CLEAVING ENZYME, ISOFORM A-RELATED"/>
    <property type="match status" value="1"/>
</dbReference>
<dbReference type="Gene3D" id="2.40.70.10">
    <property type="entry name" value="Acid Proteases"/>
    <property type="match status" value="2"/>
</dbReference>
<dbReference type="Pfam" id="PF00026">
    <property type="entry name" value="Asp"/>
    <property type="match status" value="1"/>
</dbReference>
<dbReference type="GO" id="GO:0005886">
    <property type="term" value="C:plasma membrane"/>
    <property type="evidence" value="ECO:0007669"/>
    <property type="project" value="UniProtKB-SubCell"/>
</dbReference>
<dbReference type="GO" id="GO:0004190">
    <property type="term" value="F:aspartic-type endopeptidase activity"/>
    <property type="evidence" value="ECO:0007669"/>
    <property type="project" value="UniProtKB-KW"/>
</dbReference>
<keyword evidence="7" id="KW-0472">Membrane</keyword>
<dbReference type="FunFam" id="2.40.70.10:FF:000008">
    <property type="entry name" value="Cathepsin D"/>
    <property type="match status" value="1"/>
</dbReference>
<evidence type="ECO:0000256" key="10">
    <source>
        <dbReference type="PIRSR" id="PIRSR601461-1"/>
    </source>
</evidence>
<evidence type="ECO:0000256" key="7">
    <source>
        <dbReference type="ARBA" id="ARBA00023136"/>
    </source>
</evidence>
<keyword evidence="11" id="KW-1015">Disulfide bond</keyword>